<gene>
    <name evidence="4" type="ORF">AHMF7616_03211</name>
</gene>
<accession>A0A369QLS3</accession>
<dbReference type="PANTHER" id="PTHR10161:SF14">
    <property type="entry name" value="TARTRATE-RESISTANT ACID PHOSPHATASE TYPE 5"/>
    <property type="match status" value="1"/>
</dbReference>
<dbReference type="Pfam" id="PF00149">
    <property type="entry name" value="Metallophos"/>
    <property type="match status" value="1"/>
</dbReference>
<dbReference type="RefSeq" id="WP_233507595.1">
    <property type="nucleotide sequence ID" value="NZ_QASA01000001.1"/>
</dbReference>
<evidence type="ECO:0000256" key="1">
    <source>
        <dbReference type="ARBA" id="ARBA00022729"/>
    </source>
</evidence>
<name>A0A369QLS3_9BACT</name>
<dbReference type="GO" id="GO:0016787">
    <property type="term" value="F:hydrolase activity"/>
    <property type="evidence" value="ECO:0007669"/>
    <property type="project" value="UniProtKB-KW"/>
</dbReference>
<dbReference type="Proteomes" id="UP000253919">
    <property type="component" value="Unassembled WGS sequence"/>
</dbReference>
<keyword evidence="5" id="KW-1185">Reference proteome</keyword>
<dbReference type="InterPro" id="IPR029052">
    <property type="entry name" value="Metallo-depent_PP-like"/>
</dbReference>
<dbReference type="InterPro" id="IPR051558">
    <property type="entry name" value="Metallophosphoesterase_PAP"/>
</dbReference>
<evidence type="ECO:0000313" key="4">
    <source>
        <dbReference type="EMBL" id="RDC64595.1"/>
    </source>
</evidence>
<evidence type="ECO:0000256" key="2">
    <source>
        <dbReference type="ARBA" id="ARBA00022801"/>
    </source>
</evidence>
<evidence type="ECO:0000313" key="5">
    <source>
        <dbReference type="Proteomes" id="UP000253919"/>
    </source>
</evidence>
<keyword evidence="2" id="KW-0378">Hydrolase</keyword>
<reference evidence="4 5" key="1">
    <citation type="submission" date="2018-04" db="EMBL/GenBank/DDBJ databases">
        <title>Adhaeribacter sp. HMF7616 genome sequencing and assembly.</title>
        <authorList>
            <person name="Kang H."/>
            <person name="Kang J."/>
            <person name="Cha I."/>
            <person name="Kim H."/>
            <person name="Joh K."/>
        </authorList>
    </citation>
    <scope>NUCLEOTIDE SEQUENCE [LARGE SCALE GENOMIC DNA]</scope>
    <source>
        <strain evidence="4 5">HMF7616</strain>
    </source>
</reference>
<dbReference type="AlphaFoldDB" id="A0A369QLS3"/>
<dbReference type="EMBL" id="QASA01000001">
    <property type="protein sequence ID" value="RDC64595.1"/>
    <property type="molecule type" value="Genomic_DNA"/>
</dbReference>
<keyword evidence="1" id="KW-0732">Signal</keyword>
<dbReference type="InterPro" id="IPR004843">
    <property type="entry name" value="Calcineurin-like_PHP"/>
</dbReference>
<dbReference type="Gene3D" id="2.40.160.50">
    <property type="entry name" value="membrane protein fhac: a member of the omp85/tpsb transporter family"/>
    <property type="match status" value="1"/>
</dbReference>
<dbReference type="PANTHER" id="PTHR10161">
    <property type="entry name" value="TARTRATE-RESISTANT ACID PHOSPHATASE TYPE 5"/>
    <property type="match status" value="1"/>
</dbReference>
<feature type="domain" description="Calcineurin-like phosphoesterase" evidence="3">
    <location>
        <begin position="55"/>
        <end position="260"/>
    </location>
</feature>
<organism evidence="4 5">
    <name type="scientific">Adhaeribacter pallidiroseus</name>
    <dbReference type="NCBI Taxonomy" id="2072847"/>
    <lineage>
        <taxon>Bacteria</taxon>
        <taxon>Pseudomonadati</taxon>
        <taxon>Bacteroidota</taxon>
        <taxon>Cytophagia</taxon>
        <taxon>Cytophagales</taxon>
        <taxon>Hymenobacteraceae</taxon>
        <taxon>Adhaeribacter</taxon>
    </lineage>
</organism>
<sequence length="1263" mass="142832">MGAVDMSKNNTGFIFFWLTFFWVSSCTVHKPYYNRAAANWPQNTPPPASQLTYSVFLIGDVGAPAKNPLEPSLNLLRSQLQAAGEKSAVVFLGDNIYSYGLTEPGSPGRKTDEERMRTQLDILRGYTGEKYMIPGNHDWAQGQPGGLQSVIRQEVFVEEYLRDSTYASGNNFFVPDEGCPGPYEVFLQENLVLIALNSQWWLQSEERPYGPNNYCNVANEADALVQLEDIISKNSGKNIMVVGHHPLQSNGMHGGKFRVMDHIFPLTELNPALLIPLPVIGSIYPWARRYGGISQDIAYPKYQAYVNGLMAIFKKYPNVVYAAGHEHNLQHFKTGNVHTIVSGSGCKTQHLKLGGGTAQFGHEAKGYAIVNYYTTGEAWLEFWEPKANGDQGQLLYRTKLYLRQEGTPAQPTAPVAATVSFKDSSITVAANPKLYGAGQTKRFFLGTHYRREWATPVTMPLLDLQTEQNGLVPYRLGGGKQTASLRLRNEAGREFSLRSVNKNPAQILPNSMRQTLIRDILQDQISAQHPYGALILSPLAQAAGVYHVNPKLVYVPNDPGLGKYQENFKNQVAILEENPDEDHRNVASLGFAKNLVGTDKVLERRQQDNDNTVNEVSFARARLFDMLIGDWDRHEGQWRWVERKSDDERVFEPVPKDRDVVFFRADGFIPYLITRKWAVRNIQNFDYTYNDYIGLNLTALSTDRTFLASVTKEQWVAEAEKIKNNITDAVIDQAIQQWPTEIAKISGAEIAAKLKSRRDLLPQLAADYYTFLAKTVDVAGSDKREYFIVNRLNNQQTQVVVNNIRKDGTIGRLVYNRTFVINETKEIRLYGLGGDDVFKVSGQVQKGIRVRIIGGSDRDSITDNSTVNGLARKTVVYDTKTGNYLAFGPETKNETKAYKEVNQYNRTGEQAPYWGPRFSFAYNPDDKFFVGAGIVYRTHQFRKEPYAAEHRLAANYSFARSAYNVRYDADFKAVFSQYDLGLNAYVFGPQLLYNFFGEGNNTTADINQIKDYRVRFSRFYFSPTINKNVFSFLQVGLGPQYDHFRIDSAASGERARQLVQTSAERQGAFDVNNYLGLRFFLNLNAVSNEVNPYIGIRFLNEVTFNRELNRNKLQYTQVNSQVVFYLTPDFPFQLTWAGRVGAAHNFGDYRFYQANTLGGTTNLRGFNRTRFAGRSTVYANAEARIQLFRFNLYLFPGKFGALLFYDTGRVFADSDTSDKLFRGLHHGYGVGAWVDILNKAVFSGTYSIGGEARYFNLTYGFLF</sequence>
<dbReference type="SUPFAM" id="SSF56300">
    <property type="entry name" value="Metallo-dependent phosphatases"/>
    <property type="match status" value="1"/>
</dbReference>
<comment type="caution">
    <text evidence="4">The sequence shown here is derived from an EMBL/GenBank/DDBJ whole genome shotgun (WGS) entry which is preliminary data.</text>
</comment>
<evidence type="ECO:0000259" key="3">
    <source>
        <dbReference type="Pfam" id="PF00149"/>
    </source>
</evidence>
<proteinExistence type="predicted"/>
<dbReference type="Gene3D" id="3.60.21.10">
    <property type="match status" value="2"/>
</dbReference>
<protein>
    <recommendedName>
        <fullName evidence="3">Calcineurin-like phosphoesterase domain-containing protein</fullName>
    </recommendedName>
</protein>